<feature type="domain" description="GspL cytoplasmic actin-ATPase-like" evidence="3">
    <location>
        <begin position="73"/>
        <end position="146"/>
    </location>
</feature>
<evidence type="ECO:0000256" key="2">
    <source>
        <dbReference type="SAM" id="Phobius"/>
    </source>
</evidence>
<dbReference type="SUPFAM" id="SSF53067">
    <property type="entry name" value="Actin-like ATPase domain"/>
    <property type="match status" value="1"/>
</dbReference>
<proteinExistence type="predicted"/>
<gene>
    <name evidence="4" type="ORF">METZ01_LOCUS83016</name>
</gene>
<evidence type="ECO:0000259" key="3">
    <source>
        <dbReference type="Pfam" id="PF05134"/>
    </source>
</evidence>
<protein>
    <recommendedName>
        <fullName evidence="3">GspL cytoplasmic actin-ATPase-like domain-containing protein</fullName>
    </recommendedName>
</protein>
<keyword evidence="2" id="KW-0472">Membrane</keyword>
<name>A0A381UPS3_9ZZZZ</name>
<feature type="region of interest" description="Disordered" evidence="1">
    <location>
        <begin position="358"/>
        <end position="394"/>
    </location>
</feature>
<evidence type="ECO:0000256" key="1">
    <source>
        <dbReference type="SAM" id="MobiDB-lite"/>
    </source>
</evidence>
<dbReference type="Gene3D" id="3.30.420.380">
    <property type="match status" value="1"/>
</dbReference>
<dbReference type="InterPro" id="IPR024230">
    <property type="entry name" value="GspL_cyto_dom"/>
</dbReference>
<keyword evidence="2" id="KW-1133">Transmembrane helix</keyword>
<sequence length="612" mass="70041">QFMDNVFYLVSAHTSCIEGIRLSIKNKHVYITQDIVGFSADEEEDSAGKNGSDSEQWAAKIGKFLDGQQWSDHAIAFLLPAEDVTFRKLSFPFQERKKVEQALPFELEEELMGDLAETSYSVQIQSTTEQHSEALVLLIGRKRLQQLQQLCLERDLIIRNVDCAAHALYRSKIFDNSTTIETQDLFQIYIGSDESFVNTIHEKRLDEIKIFPNQIPVILQKHFPTENLLAAFLQSFAKHPDGVDNADGDSAQNEAFIQLKEELRWLCAQLTLYLRIKNFSSESQIEVYGIFGPMIKWDGLKFSIRSFPLPEAEAFAERSVEDPDFIGTSEESVKDGILTISQTDVKAPDTLEELMVEAKQRERSDEKTQTSDDQIKTTPSEEKEKNRPSSGVLESINPQTSLLSLIERKHWGVLGELRKKTEIILESHRLSLYYENTPWRRILRRNRVAFAVAASLIIIISAGFVWNTITQQDLLHQEIVRGERLVQTELRQVLPNTSASGVNAMLMELEEKIELRKAYIKNSKSFEKRDYHNLSFLKNISALLSEDAPFQVDSLEYAPERFSISGTIDSYDSLQILKNNLQEIKEFKGRRIVESNRKSPDGIVFRISVDFK</sequence>
<dbReference type="InterPro" id="IPR043129">
    <property type="entry name" value="ATPase_NBD"/>
</dbReference>
<feature type="non-terminal residue" evidence="4">
    <location>
        <position position="1"/>
    </location>
</feature>
<dbReference type="EMBL" id="UINC01006878">
    <property type="protein sequence ID" value="SVA30162.1"/>
    <property type="molecule type" value="Genomic_DNA"/>
</dbReference>
<dbReference type="Pfam" id="PF05134">
    <property type="entry name" value="T2SSL"/>
    <property type="match status" value="1"/>
</dbReference>
<feature type="transmembrane region" description="Helical" evidence="2">
    <location>
        <begin position="448"/>
        <end position="466"/>
    </location>
</feature>
<evidence type="ECO:0000313" key="4">
    <source>
        <dbReference type="EMBL" id="SVA30162.1"/>
    </source>
</evidence>
<dbReference type="AlphaFoldDB" id="A0A381UPS3"/>
<organism evidence="4">
    <name type="scientific">marine metagenome</name>
    <dbReference type="NCBI Taxonomy" id="408172"/>
    <lineage>
        <taxon>unclassified sequences</taxon>
        <taxon>metagenomes</taxon>
        <taxon>ecological metagenomes</taxon>
    </lineage>
</organism>
<feature type="compositionally biased region" description="Basic and acidic residues" evidence="1">
    <location>
        <begin position="358"/>
        <end position="387"/>
    </location>
</feature>
<accession>A0A381UPS3</accession>
<reference evidence="4" key="1">
    <citation type="submission" date="2018-05" db="EMBL/GenBank/DDBJ databases">
        <authorList>
            <person name="Lanie J.A."/>
            <person name="Ng W.-L."/>
            <person name="Kazmierczak K.M."/>
            <person name="Andrzejewski T.M."/>
            <person name="Davidsen T.M."/>
            <person name="Wayne K.J."/>
            <person name="Tettelin H."/>
            <person name="Glass J.I."/>
            <person name="Rusch D."/>
            <person name="Podicherti R."/>
            <person name="Tsui H.-C.T."/>
            <person name="Winkler M.E."/>
        </authorList>
    </citation>
    <scope>NUCLEOTIDE SEQUENCE</scope>
</reference>
<keyword evidence="2" id="KW-0812">Transmembrane</keyword>